<keyword evidence="1" id="KW-0472">Membrane</keyword>
<dbReference type="Proteomes" id="UP000318833">
    <property type="component" value="Unassembled WGS sequence"/>
</dbReference>
<organism evidence="2 3">
    <name type="scientific">Aquimarina algiphila</name>
    <dbReference type="NCBI Taxonomy" id="2047982"/>
    <lineage>
        <taxon>Bacteria</taxon>
        <taxon>Pseudomonadati</taxon>
        <taxon>Bacteroidota</taxon>
        <taxon>Flavobacteriia</taxon>
        <taxon>Flavobacteriales</taxon>
        <taxon>Flavobacteriaceae</taxon>
        <taxon>Aquimarina</taxon>
    </lineage>
</organism>
<feature type="transmembrane region" description="Helical" evidence="1">
    <location>
        <begin position="75"/>
        <end position="93"/>
    </location>
</feature>
<dbReference type="AlphaFoldDB" id="A0A554VFE0"/>
<name>A0A554VFE0_9FLAO</name>
<feature type="transmembrane region" description="Helical" evidence="1">
    <location>
        <begin position="113"/>
        <end position="132"/>
    </location>
</feature>
<comment type="caution">
    <text evidence="2">The sequence shown here is derived from an EMBL/GenBank/DDBJ whole genome shotgun (WGS) entry which is preliminary data.</text>
</comment>
<feature type="transmembrane region" description="Helical" evidence="1">
    <location>
        <begin position="37"/>
        <end position="63"/>
    </location>
</feature>
<dbReference type="OrthoDB" id="1165031at2"/>
<sequence length="137" mass="15800">MQVKKYVRYLFGIAFLVFVLNKFYLRPWVLDNNFYMVFKVIVLSIPNTIEAIFGTLIITALLLRLRHYLNKTHSIKDVYIYLIAVSIASLYVISQELKWHNLGGNNVFDINDVIASVIGLIGTYATINTFGFTEQLE</sequence>
<evidence type="ECO:0000313" key="2">
    <source>
        <dbReference type="EMBL" id="TSE05851.1"/>
    </source>
</evidence>
<dbReference type="RefSeq" id="WP_109434960.1">
    <property type="nucleotide sequence ID" value="NZ_CANLFO010000004.1"/>
</dbReference>
<feature type="transmembrane region" description="Helical" evidence="1">
    <location>
        <begin position="7"/>
        <end position="25"/>
    </location>
</feature>
<keyword evidence="3" id="KW-1185">Reference proteome</keyword>
<keyword evidence="1" id="KW-0812">Transmembrane</keyword>
<evidence type="ECO:0008006" key="4">
    <source>
        <dbReference type="Google" id="ProtNLM"/>
    </source>
</evidence>
<evidence type="ECO:0000313" key="3">
    <source>
        <dbReference type="Proteomes" id="UP000318833"/>
    </source>
</evidence>
<protein>
    <recommendedName>
        <fullName evidence="4">VanZ family protein</fullName>
    </recommendedName>
</protein>
<reference evidence="2 3" key="1">
    <citation type="submission" date="2019-07" db="EMBL/GenBank/DDBJ databases">
        <title>The draft genome sequence of Aquimarina algiphila M91.</title>
        <authorList>
            <person name="Meng X."/>
        </authorList>
    </citation>
    <scope>NUCLEOTIDE SEQUENCE [LARGE SCALE GENOMIC DNA]</scope>
    <source>
        <strain evidence="2 3">M91</strain>
    </source>
</reference>
<gene>
    <name evidence="2" type="ORF">FOF46_21270</name>
</gene>
<keyword evidence="1" id="KW-1133">Transmembrane helix</keyword>
<evidence type="ECO:0000256" key="1">
    <source>
        <dbReference type="SAM" id="Phobius"/>
    </source>
</evidence>
<dbReference type="EMBL" id="VLNR01000053">
    <property type="protein sequence ID" value="TSE05851.1"/>
    <property type="molecule type" value="Genomic_DNA"/>
</dbReference>
<proteinExistence type="predicted"/>
<accession>A0A554VFE0</accession>